<dbReference type="PANTHER" id="PTHR31669:SF302">
    <property type="entry name" value="PROTEIN FAR1-RELATED SEQUENCE"/>
    <property type="match status" value="1"/>
</dbReference>
<dbReference type="GO" id="GO:0006355">
    <property type="term" value="P:regulation of DNA-templated transcription"/>
    <property type="evidence" value="ECO:0007669"/>
    <property type="project" value="UniProtKB-UniRule"/>
</dbReference>
<accession>A0AAD9WUU7</accession>
<keyword evidence="1" id="KW-0539">Nucleus</keyword>
<keyword evidence="1" id="KW-0863">Zinc-finger</keyword>
<organism evidence="2 3">
    <name type="scientific">Dipteronia dyeriana</name>
    <dbReference type="NCBI Taxonomy" id="168575"/>
    <lineage>
        <taxon>Eukaryota</taxon>
        <taxon>Viridiplantae</taxon>
        <taxon>Streptophyta</taxon>
        <taxon>Embryophyta</taxon>
        <taxon>Tracheophyta</taxon>
        <taxon>Spermatophyta</taxon>
        <taxon>Magnoliopsida</taxon>
        <taxon>eudicotyledons</taxon>
        <taxon>Gunneridae</taxon>
        <taxon>Pentapetalae</taxon>
        <taxon>rosids</taxon>
        <taxon>malvids</taxon>
        <taxon>Sapindales</taxon>
        <taxon>Sapindaceae</taxon>
        <taxon>Hippocastanoideae</taxon>
        <taxon>Acereae</taxon>
        <taxon>Dipteronia</taxon>
    </lineage>
</organism>
<keyword evidence="1" id="KW-0479">Metal-binding</keyword>
<evidence type="ECO:0000256" key="1">
    <source>
        <dbReference type="RuleBase" id="RU367018"/>
    </source>
</evidence>
<keyword evidence="3" id="KW-1185">Reference proteome</keyword>
<comment type="caution">
    <text evidence="2">The sequence shown here is derived from an EMBL/GenBank/DDBJ whole genome shotgun (WGS) entry which is preliminary data.</text>
</comment>
<evidence type="ECO:0000313" key="3">
    <source>
        <dbReference type="Proteomes" id="UP001280121"/>
    </source>
</evidence>
<comment type="subcellular location">
    <subcellularLocation>
        <location evidence="1">Nucleus</location>
    </subcellularLocation>
</comment>
<sequence>MPGEPPKMIFTDQDPTMTKAIAESFQTTIHRYCIWPIVNKFSEKLNGVVYKDHYNDFKSCILDSYNKEEFELKWMDAIGRSMLHDNAWLHSLYEMQAKWVPVFVNHVFSTGMTSRQ</sequence>
<gene>
    <name evidence="2" type="ORF">Ddye_025131</name>
</gene>
<comment type="function">
    <text evidence="1">Putative transcription activator involved in regulating light control of development.</text>
</comment>
<protein>
    <recommendedName>
        <fullName evidence="1">Protein FAR1-RELATED SEQUENCE</fullName>
    </recommendedName>
</protein>
<evidence type="ECO:0000313" key="2">
    <source>
        <dbReference type="EMBL" id="KAK2643368.1"/>
    </source>
</evidence>
<dbReference type="Proteomes" id="UP001280121">
    <property type="component" value="Unassembled WGS sequence"/>
</dbReference>
<dbReference type="AlphaFoldDB" id="A0AAD9WUU7"/>
<comment type="similarity">
    <text evidence="1">Belongs to the FHY3/FAR1 family.</text>
</comment>
<dbReference type="GO" id="GO:0008270">
    <property type="term" value="F:zinc ion binding"/>
    <property type="evidence" value="ECO:0007669"/>
    <property type="project" value="UniProtKB-UniRule"/>
</dbReference>
<keyword evidence="1" id="KW-0862">Zinc</keyword>
<reference evidence="2" key="1">
    <citation type="journal article" date="2023" name="Plant J.">
        <title>Genome sequences and population genomics provide insights into the demographic history, inbreeding, and mutation load of two 'living fossil' tree species of Dipteronia.</title>
        <authorList>
            <person name="Feng Y."/>
            <person name="Comes H.P."/>
            <person name="Chen J."/>
            <person name="Zhu S."/>
            <person name="Lu R."/>
            <person name="Zhang X."/>
            <person name="Li P."/>
            <person name="Qiu J."/>
            <person name="Olsen K.M."/>
            <person name="Qiu Y."/>
        </authorList>
    </citation>
    <scope>NUCLEOTIDE SEQUENCE</scope>
    <source>
        <strain evidence="2">KIB01</strain>
    </source>
</reference>
<dbReference type="GO" id="GO:0005634">
    <property type="term" value="C:nucleus"/>
    <property type="evidence" value="ECO:0007669"/>
    <property type="project" value="UniProtKB-SubCell"/>
</dbReference>
<name>A0AAD9WUU7_9ROSI</name>
<dbReference type="PANTHER" id="PTHR31669">
    <property type="entry name" value="PROTEIN FAR1-RELATED SEQUENCE 10-RELATED"/>
    <property type="match status" value="1"/>
</dbReference>
<dbReference type="EMBL" id="JANJYI010000007">
    <property type="protein sequence ID" value="KAK2643368.1"/>
    <property type="molecule type" value="Genomic_DNA"/>
</dbReference>
<proteinExistence type="inferred from homology"/>
<dbReference type="InterPro" id="IPR031052">
    <property type="entry name" value="FHY3/FAR1"/>
</dbReference>